<dbReference type="Proteomes" id="UP001602322">
    <property type="component" value="Unassembled WGS sequence"/>
</dbReference>
<keyword evidence="1" id="KW-0732">Signal</keyword>
<dbReference type="RefSeq" id="WP_387903680.1">
    <property type="nucleotide sequence ID" value="NZ_JBIBEG010000004.1"/>
</dbReference>
<reference evidence="3 4" key="1">
    <citation type="submission" date="2024-10" db="EMBL/GenBank/DDBJ databases">
        <title>The Natural Products Discovery Center: Release of the First 8490 Sequenced Strains for Exploring Actinobacteria Biosynthetic Diversity.</title>
        <authorList>
            <person name="Kalkreuter E."/>
            <person name="Kautsar S.A."/>
            <person name="Yang D."/>
            <person name="Bader C.D."/>
            <person name="Teijaro C.N."/>
            <person name="Fluegel L."/>
            <person name="Davis C.M."/>
            <person name="Simpson J.R."/>
            <person name="Lauterbach L."/>
            <person name="Steele A.D."/>
            <person name="Gui C."/>
            <person name="Meng S."/>
            <person name="Li G."/>
            <person name="Viehrig K."/>
            <person name="Ye F."/>
            <person name="Su P."/>
            <person name="Kiefer A.F."/>
            <person name="Nichols A."/>
            <person name="Cepeda A.J."/>
            <person name="Yan W."/>
            <person name="Fan B."/>
            <person name="Jiang Y."/>
            <person name="Adhikari A."/>
            <person name="Zheng C.-J."/>
            <person name="Schuster L."/>
            <person name="Cowan T.M."/>
            <person name="Smanski M.J."/>
            <person name="Chevrette M.G."/>
            <person name="De Carvalho L.P.S."/>
            <person name="Shen B."/>
        </authorList>
    </citation>
    <scope>NUCLEOTIDE SEQUENCE [LARGE SCALE GENOMIC DNA]</scope>
    <source>
        <strain evidence="3 4">NPDC012540</strain>
    </source>
</reference>
<dbReference type="Gene3D" id="2.60.20.30">
    <property type="match status" value="1"/>
</dbReference>
<dbReference type="EMBL" id="JBIBEG010000004">
    <property type="protein sequence ID" value="MFF5897954.1"/>
    <property type="molecule type" value="Genomic_DNA"/>
</dbReference>
<feature type="domain" description="Streptomyces killer toxin-like beta/gamma crystallin" evidence="2">
    <location>
        <begin position="42"/>
        <end position="78"/>
    </location>
</feature>
<comment type="caution">
    <text evidence="3">The sequence shown here is derived from an EMBL/GenBank/DDBJ whole genome shotgun (WGS) entry which is preliminary data.</text>
</comment>
<keyword evidence="4" id="KW-1185">Reference proteome</keyword>
<evidence type="ECO:0000313" key="3">
    <source>
        <dbReference type="EMBL" id="MFF5897954.1"/>
    </source>
</evidence>
<dbReference type="InterPro" id="IPR015791">
    <property type="entry name" value="Antimic/Inh_G_crystallin-like"/>
</dbReference>
<evidence type="ECO:0000259" key="2">
    <source>
        <dbReference type="Pfam" id="PF09076"/>
    </source>
</evidence>
<name>A0ABW6X895_9ACTN</name>
<dbReference type="Pfam" id="PF09076">
    <property type="entry name" value="Crystall_2"/>
    <property type="match status" value="1"/>
</dbReference>
<evidence type="ECO:0000313" key="4">
    <source>
        <dbReference type="Proteomes" id="UP001602322"/>
    </source>
</evidence>
<sequence>MKRSVSRIAFVVAAGAMTALVSALPAAATNQTACGDRTDFVKVEYNGGQTACFANEGVIAPMLPNVYRISSGNNDIDIVLGNQVRYMPRYSSIRDVEGLNHTLSLLQIR</sequence>
<feature type="signal peptide" evidence="1">
    <location>
        <begin position="1"/>
        <end position="28"/>
    </location>
</feature>
<feature type="chain" id="PRO_5046480809" evidence="1">
    <location>
        <begin position="29"/>
        <end position="109"/>
    </location>
</feature>
<protein>
    <submittedName>
        <fullName evidence="3">Beta/gamma crystallin domain-containing protein</fullName>
    </submittedName>
</protein>
<organism evidence="3 4">
    <name type="scientific">Streptomyces argenteolus</name>
    <dbReference type="NCBI Taxonomy" id="67274"/>
    <lineage>
        <taxon>Bacteria</taxon>
        <taxon>Bacillati</taxon>
        <taxon>Actinomycetota</taxon>
        <taxon>Actinomycetes</taxon>
        <taxon>Kitasatosporales</taxon>
        <taxon>Streptomycetaceae</taxon>
        <taxon>Streptomyces</taxon>
    </lineage>
</organism>
<gene>
    <name evidence="3" type="ORF">ACFY8O_18745</name>
</gene>
<accession>A0ABW6X895</accession>
<dbReference type="InterPro" id="IPR015161">
    <property type="entry name" value="Sklp_toxin_b/g_crystallin"/>
</dbReference>
<evidence type="ECO:0000256" key="1">
    <source>
        <dbReference type="SAM" id="SignalP"/>
    </source>
</evidence>
<proteinExistence type="predicted"/>